<dbReference type="GO" id="GO:0003700">
    <property type="term" value="F:DNA-binding transcription factor activity"/>
    <property type="evidence" value="ECO:0007669"/>
    <property type="project" value="InterPro"/>
</dbReference>
<dbReference type="InterPro" id="IPR004827">
    <property type="entry name" value="bZIP"/>
</dbReference>
<feature type="domain" description="BZIP" evidence="2">
    <location>
        <begin position="170"/>
        <end position="184"/>
    </location>
</feature>
<name>A0A5N6XQW3_9EURO</name>
<feature type="compositionally biased region" description="Polar residues" evidence="1">
    <location>
        <begin position="66"/>
        <end position="91"/>
    </location>
</feature>
<feature type="region of interest" description="Disordered" evidence="1">
    <location>
        <begin position="243"/>
        <end position="265"/>
    </location>
</feature>
<evidence type="ECO:0000256" key="1">
    <source>
        <dbReference type="SAM" id="MobiDB-lite"/>
    </source>
</evidence>
<evidence type="ECO:0000313" key="3">
    <source>
        <dbReference type="EMBL" id="KAE8335093.1"/>
    </source>
</evidence>
<dbReference type="EMBL" id="ML737231">
    <property type="protein sequence ID" value="KAE8335093.1"/>
    <property type="molecule type" value="Genomic_DNA"/>
</dbReference>
<organism evidence="3">
    <name type="scientific">Aspergillus arachidicola</name>
    <dbReference type="NCBI Taxonomy" id="656916"/>
    <lineage>
        <taxon>Eukaryota</taxon>
        <taxon>Fungi</taxon>
        <taxon>Dikarya</taxon>
        <taxon>Ascomycota</taxon>
        <taxon>Pezizomycotina</taxon>
        <taxon>Eurotiomycetes</taxon>
        <taxon>Eurotiomycetidae</taxon>
        <taxon>Eurotiales</taxon>
        <taxon>Aspergillaceae</taxon>
        <taxon>Aspergillus</taxon>
        <taxon>Aspergillus subgen. Circumdati</taxon>
    </lineage>
</organism>
<reference evidence="3" key="1">
    <citation type="submission" date="2019-04" db="EMBL/GenBank/DDBJ databases">
        <title>Friends and foes A comparative genomics study of 23 Aspergillus species from section Flavi.</title>
        <authorList>
            <consortium name="DOE Joint Genome Institute"/>
            <person name="Kjaerbolling I."/>
            <person name="Vesth T."/>
            <person name="Frisvad J.C."/>
            <person name="Nybo J.L."/>
            <person name="Theobald S."/>
            <person name="Kildgaard S."/>
            <person name="Isbrandt T."/>
            <person name="Kuo A."/>
            <person name="Sato A."/>
            <person name="Lyhne E.K."/>
            <person name="Kogle M.E."/>
            <person name="Wiebenga A."/>
            <person name="Kun R.S."/>
            <person name="Lubbers R.J."/>
            <person name="Makela M.R."/>
            <person name="Barry K."/>
            <person name="Chovatia M."/>
            <person name="Clum A."/>
            <person name="Daum C."/>
            <person name="Haridas S."/>
            <person name="He G."/>
            <person name="LaButti K."/>
            <person name="Lipzen A."/>
            <person name="Mondo S."/>
            <person name="Riley R."/>
            <person name="Salamov A."/>
            <person name="Simmons B.A."/>
            <person name="Magnuson J.K."/>
            <person name="Henrissat B."/>
            <person name="Mortensen U.H."/>
            <person name="Larsen T.O."/>
            <person name="Devries R.P."/>
            <person name="Grigoriev I.V."/>
            <person name="Machida M."/>
            <person name="Baker S.E."/>
            <person name="Andersen M.R."/>
        </authorList>
    </citation>
    <scope>NUCLEOTIDE SEQUENCE</scope>
    <source>
        <strain evidence="3">CBS 117612</strain>
    </source>
</reference>
<feature type="compositionally biased region" description="Basic and acidic residues" evidence="1">
    <location>
        <begin position="168"/>
        <end position="179"/>
    </location>
</feature>
<feature type="compositionally biased region" description="Polar residues" evidence="1">
    <location>
        <begin position="1"/>
        <end position="16"/>
    </location>
</feature>
<sequence>MRSRQIITPVSPSVQETRPGKYTVAPGLPLPVDSVTGQPMSVSGYQQPVPVSVHSTPTFHNRRTRVNPTPNPSSQETSPTTPISTFSQFRRSSPAATTAPGPQPAPSDMHSTPHKMMKLVSRLPSVVAGHNHLNEEPVVLPGSQPENPPDPGMIPCILDLKSGSSSQAEKRKANSDASRRFRNRKRNELQMEQKITAQQDEIRKQTEALQRQAQEIRALIQERDFYRSERDFYREHVSRLVPSSQIPARPASPRSFQPSDRDHQV</sequence>
<evidence type="ECO:0000259" key="2">
    <source>
        <dbReference type="PROSITE" id="PS00036"/>
    </source>
</evidence>
<dbReference type="AlphaFoldDB" id="A0A5N6XQW3"/>
<protein>
    <recommendedName>
        <fullName evidence="2">BZIP domain-containing protein</fullName>
    </recommendedName>
</protein>
<dbReference type="PROSITE" id="PS00036">
    <property type="entry name" value="BZIP_BASIC"/>
    <property type="match status" value="1"/>
</dbReference>
<proteinExistence type="predicted"/>
<feature type="compositionally biased region" description="Polar residues" evidence="1">
    <location>
        <begin position="35"/>
        <end position="46"/>
    </location>
</feature>
<dbReference type="Proteomes" id="UP000325558">
    <property type="component" value="Unassembled WGS sequence"/>
</dbReference>
<accession>A0A5N6XQW3</accession>
<dbReference type="OrthoDB" id="2247093at2759"/>
<feature type="region of interest" description="Disordered" evidence="1">
    <location>
        <begin position="1"/>
        <end position="112"/>
    </location>
</feature>
<feature type="region of interest" description="Disordered" evidence="1">
    <location>
        <begin position="162"/>
        <end position="198"/>
    </location>
</feature>
<gene>
    <name evidence="3" type="ORF">BDV24DRAFT_169565</name>
</gene>